<dbReference type="InterPro" id="IPR053278">
    <property type="entry name" value="Pre-60S_factor_ECM1"/>
</dbReference>
<accession>A0A9P4P4T6</accession>
<protein>
    <recommendedName>
        <fullName evidence="10">Ribosome biogenesis protein Alb1</fullName>
    </recommendedName>
</protein>
<evidence type="ECO:0000256" key="2">
    <source>
        <dbReference type="ARBA" id="ARBA00004496"/>
    </source>
</evidence>
<evidence type="ECO:0000256" key="5">
    <source>
        <dbReference type="ARBA" id="ARBA00022517"/>
    </source>
</evidence>
<name>A0A9P4P4T6_9PLEO</name>
<dbReference type="PANTHER" id="PTHR28280">
    <property type="entry name" value="SHUTTLING PRE-60S FACTOR ECM1"/>
    <property type="match status" value="1"/>
</dbReference>
<keyword evidence="4" id="KW-0963">Cytoplasm</keyword>
<keyword evidence="9" id="KW-1185">Reference proteome</keyword>
<dbReference type="Proteomes" id="UP000799764">
    <property type="component" value="Unassembled WGS sequence"/>
</dbReference>
<evidence type="ECO:0000313" key="8">
    <source>
        <dbReference type="EMBL" id="KAF2438369.1"/>
    </source>
</evidence>
<evidence type="ECO:0000256" key="7">
    <source>
        <dbReference type="SAM" id="MobiDB-lite"/>
    </source>
</evidence>
<dbReference type="Pfam" id="PF09135">
    <property type="entry name" value="Alb1"/>
    <property type="match status" value="1"/>
</dbReference>
<keyword evidence="6" id="KW-0539">Nucleus</keyword>
<comment type="caution">
    <text evidence="8">The sequence shown here is derived from an EMBL/GenBank/DDBJ whole genome shotgun (WGS) entry which is preliminary data.</text>
</comment>
<evidence type="ECO:0000256" key="6">
    <source>
        <dbReference type="ARBA" id="ARBA00023242"/>
    </source>
</evidence>
<feature type="compositionally biased region" description="Polar residues" evidence="7">
    <location>
        <begin position="37"/>
        <end position="48"/>
    </location>
</feature>
<evidence type="ECO:0000256" key="3">
    <source>
        <dbReference type="ARBA" id="ARBA00022448"/>
    </source>
</evidence>
<dbReference type="InterPro" id="IPR022784">
    <property type="entry name" value="Ribosome_bgen_Alb1"/>
</dbReference>
<dbReference type="EMBL" id="MU001512">
    <property type="protein sequence ID" value="KAF2438369.1"/>
    <property type="molecule type" value="Genomic_DNA"/>
</dbReference>
<reference evidence="8" key="1">
    <citation type="journal article" date="2020" name="Stud. Mycol.">
        <title>101 Dothideomycetes genomes: a test case for predicting lifestyles and emergence of pathogens.</title>
        <authorList>
            <person name="Haridas S."/>
            <person name="Albert R."/>
            <person name="Binder M."/>
            <person name="Bloem J."/>
            <person name="Labutti K."/>
            <person name="Salamov A."/>
            <person name="Andreopoulos B."/>
            <person name="Baker S."/>
            <person name="Barry K."/>
            <person name="Bills G."/>
            <person name="Bluhm B."/>
            <person name="Cannon C."/>
            <person name="Castanera R."/>
            <person name="Culley D."/>
            <person name="Daum C."/>
            <person name="Ezra D."/>
            <person name="Gonzalez J."/>
            <person name="Henrissat B."/>
            <person name="Kuo A."/>
            <person name="Liang C."/>
            <person name="Lipzen A."/>
            <person name="Lutzoni F."/>
            <person name="Magnuson J."/>
            <person name="Mondo S."/>
            <person name="Nolan M."/>
            <person name="Ohm R."/>
            <person name="Pangilinan J."/>
            <person name="Park H.-J."/>
            <person name="Ramirez L."/>
            <person name="Alfaro M."/>
            <person name="Sun H."/>
            <person name="Tritt A."/>
            <person name="Yoshinaga Y."/>
            <person name="Zwiers L.-H."/>
            <person name="Turgeon B."/>
            <person name="Goodwin S."/>
            <person name="Spatafora J."/>
            <person name="Crous P."/>
            <person name="Grigoriev I."/>
        </authorList>
    </citation>
    <scope>NUCLEOTIDE SEQUENCE</scope>
    <source>
        <strain evidence="8">CBS 690.94</strain>
    </source>
</reference>
<keyword evidence="3" id="KW-0813">Transport</keyword>
<sequence length="203" mass="21373">MGKTAKPKTRQISTHSRAARRAASPSIDAPTAAKPSNLRTTRSSTSPDAKTAKPHILAASTGSGISKRASKSKPLKRAQRLRQVEAAERAEENNDKLALKVAKSLGREKKVKERRKGWEDINEAKRKKAAKANAFGALGGDDEGEGKAGEWVTLGDLEMDGADAGVVGGVDAGDNPPGPVGALLMEEPQLQAIPLPDDVDPDI</sequence>
<comment type="subcellular location">
    <subcellularLocation>
        <location evidence="2">Cytoplasm</location>
    </subcellularLocation>
    <subcellularLocation>
        <location evidence="1">Nucleus</location>
    </subcellularLocation>
</comment>
<dbReference type="GO" id="GO:0000055">
    <property type="term" value="P:ribosomal large subunit export from nucleus"/>
    <property type="evidence" value="ECO:0007669"/>
    <property type="project" value="TreeGrafter"/>
</dbReference>
<dbReference type="AlphaFoldDB" id="A0A9P4P4T6"/>
<keyword evidence="5" id="KW-0690">Ribosome biogenesis</keyword>
<dbReference type="PANTHER" id="PTHR28280:SF1">
    <property type="entry name" value="SHUTTLING PRE-60S FACTOR ECM1"/>
    <property type="match status" value="1"/>
</dbReference>
<evidence type="ECO:0000313" key="9">
    <source>
        <dbReference type="Proteomes" id="UP000799764"/>
    </source>
</evidence>
<feature type="compositionally biased region" description="Basic residues" evidence="7">
    <location>
        <begin position="68"/>
        <end position="80"/>
    </location>
</feature>
<evidence type="ECO:0000256" key="1">
    <source>
        <dbReference type="ARBA" id="ARBA00004123"/>
    </source>
</evidence>
<dbReference type="OrthoDB" id="5304887at2759"/>
<feature type="compositionally biased region" description="Basic and acidic residues" evidence="7">
    <location>
        <begin position="82"/>
        <end position="96"/>
    </location>
</feature>
<proteinExistence type="predicted"/>
<feature type="region of interest" description="Disordered" evidence="7">
    <location>
        <begin position="1"/>
        <end position="96"/>
    </location>
</feature>
<dbReference type="GO" id="GO:0005737">
    <property type="term" value="C:cytoplasm"/>
    <property type="evidence" value="ECO:0007669"/>
    <property type="project" value="UniProtKB-SubCell"/>
</dbReference>
<dbReference type="GO" id="GO:0005730">
    <property type="term" value="C:nucleolus"/>
    <property type="evidence" value="ECO:0007669"/>
    <property type="project" value="TreeGrafter"/>
</dbReference>
<evidence type="ECO:0000256" key="4">
    <source>
        <dbReference type="ARBA" id="ARBA00022490"/>
    </source>
</evidence>
<evidence type="ECO:0008006" key="10">
    <source>
        <dbReference type="Google" id="ProtNLM"/>
    </source>
</evidence>
<dbReference type="GO" id="GO:0030687">
    <property type="term" value="C:preribosome, large subunit precursor"/>
    <property type="evidence" value="ECO:0007669"/>
    <property type="project" value="TreeGrafter"/>
</dbReference>
<gene>
    <name evidence="8" type="ORF">P171DRAFT_526062</name>
</gene>
<organism evidence="8 9">
    <name type="scientific">Karstenula rhodostoma CBS 690.94</name>
    <dbReference type="NCBI Taxonomy" id="1392251"/>
    <lineage>
        <taxon>Eukaryota</taxon>
        <taxon>Fungi</taxon>
        <taxon>Dikarya</taxon>
        <taxon>Ascomycota</taxon>
        <taxon>Pezizomycotina</taxon>
        <taxon>Dothideomycetes</taxon>
        <taxon>Pleosporomycetidae</taxon>
        <taxon>Pleosporales</taxon>
        <taxon>Massarineae</taxon>
        <taxon>Didymosphaeriaceae</taxon>
        <taxon>Karstenula</taxon>
    </lineage>
</organism>